<dbReference type="eggNOG" id="COG0654">
    <property type="taxonomic scope" value="Bacteria"/>
</dbReference>
<dbReference type="Proteomes" id="UP000003959">
    <property type="component" value="Unassembled WGS sequence"/>
</dbReference>
<dbReference type="SUPFAM" id="SSF54373">
    <property type="entry name" value="FAD-linked reductases, C-terminal domain"/>
    <property type="match status" value="1"/>
</dbReference>
<dbReference type="SUPFAM" id="SSF51905">
    <property type="entry name" value="FAD/NAD(P)-binding domain"/>
    <property type="match status" value="1"/>
</dbReference>
<name>F4XZK2_9CYAN</name>
<dbReference type="PRINTS" id="PR00420">
    <property type="entry name" value="RNGMNOXGNASE"/>
</dbReference>
<sequence>MSRVFSKDEQDKPGFPFPSTDTLEDCSDERIWSNLHQRLAKKRCPLNEGEIFQKHIMELRNYVMEPMGYQRLLLVGDTAHIITPMGGKGLNLAVQDAVVLA</sequence>
<gene>
    <name evidence="3" type="ORF">LYNGBM3L_57720</name>
</gene>
<evidence type="ECO:0000313" key="4">
    <source>
        <dbReference type="Proteomes" id="UP000003959"/>
    </source>
</evidence>
<evidence type="ECO:0000259" key="2">
    <source>
        <dbReference type="Pfam" id="PF01494"/>
    </source>
</evidence>
<dbReference type="Pfam" id="PF01494">
    <property type="entry name" value="FAD_binding_3"/>
    <property type="match status" value="1"/>
</dbReference>
<keyword evidence="4" id="KW-1185">Reference proteome</keyword>
<organism evidence="3 4">
    <name type="scientific">Moorena producens 3L</name>
    <dbReference type="NCBI Taxonomy" id="489825"/>
    <lineage>
        <taxon>Bacteria</taxon>
        <taxon>Bacillati</taxon>
        <taxon>Cyanobacteriota</taxon>
        <taxon>Cyanophyceae</taxon>
        <taxon>Coleofasciculales</taxon>
        <taxon>Coleofasciculaceae</taxon>
        <taxon>Moorena</taxon>
    </lineage>
</organism>
<dbReference type="HOGENOM" id="CLU_2288346_0_0_3"/>
<dbReference type="EMBL" id="GL890964">
    <property type="protein sequence ID" value="EGJ30007.1"/>
    <property type="molecule type" value="Genomic_DNA"/>
</dbReference>
<reference evidence="4" key="1">
    <citation type="journal article" date="2011" name="Proc. Natl. Acad. Sci. U.S.A.">
        <title>Genomic insights into the physiology and ecology of the marine filamentous cyanobacterium Lyngbya majuscula.</title>
        <authorList>
            <person name="Jones A.C."/>
            <person name="Monroe E.A."/>
            <person name="Podell S."/>
            <person name="Hess W.R."/>
            <person name="Klages S."/>
            <person name="Esquenazi E."/>
            <person name="Niessen S."/>
            <person name="Hoover H."/>
            <person name="Rothmann M."/>
            <person name="Lasken R.S."/>
            <person name="Yates J.R.III."/>
            <person name="Reinhardt R."/>
            <person name="Kube M."/>
            <person name="Burkart M.D."/>
            <person name="Allen E.E."/>
            <person name="Dorrestein P.C."/>
            <person name="Gerwick W.H."/>
            <person name="Gerwick L."/>
        </authorList>
    </citation>
    <scope>NUCLEOTIDE SEQUENCE [LARGE SCALE GENOMIC DNA]</scope>
    <source>
        <strain evidence="4">3L</strain>
    </source>
</reference>
<evidence type="ECO:0000313" key="3">
    <source>
        <dbReference type="EMBL" id="EGJ30007.1"/>
    </source>
</evidence>
<accession>F4XZK2</accession>
<dbReference type="AlphaFoldDB" id="F4XZK2"/>
<dbReference type="RefSeq" id="WP_008188540.1">
    <property type="nucleotide sequence ID" value="NZ_GL890964.1"/>
</dbReference>
<feature type="domain" description="FAD-binding" evidence="2">
    <location>
        <begin position="15"/>
        <end position="101"/>
    </location>
</feature>
<protein>
    <submittedName>
        <fullName evidence="3">FAD-dependent oxidoreductase</fullName>
    </submittedName>
</protein>
<dbReference type="InterPro" id="IPR002938">
    <property type="entry name" value="FAD-bd"/>
</dbReference>
<proteinExistence type="predicted"/>
<feature type="region of interest" description="Disordered" evidence="1">
    <location>
        <begin position="1"/>
        <end position="21"/>
    </location>
</feature>
<dbReference type="GO" id="GO:0071949">
    <property type="term" value="F:FAD binding"/>
    <property type="evidence" value="ECO:0007669"/>
    <property type="project" value="InterPro"/>
</dbReference>
<dbReference type="Gene3D" id="3.30.9.10">
    <property type="entry name" value="D-Amino Acid Oxidase, subunit A, domain 2"/>
    <property type="match status" value="1"/>
</dbReference>
<feature type="compositionally biased region" description="Basic and acidic residues" evidence="1">
    <location>
        <begin position="1"/>
        <end position="12"/>
    </location>
</feature>
<evidence type="ECO:0000256" key="1">
    <source>
        <dbReference type="SAM" id="MobiDB-lite"/>
    </source>
</evidence>
<dbReference type="InterPro" id="IPR036188">
    <property type="entry name" value="FAD/NAD-bd_sf"/>
</dbReference>